<comment type="caution">
    <text evidence="6">The sequence shown here is derived from an EMBL/GenBank/DDBJ whole genome shotgun (WGS) entry which is preliminary data.</text>
</comment>
<evidence type="ECO:0000259" key="5">
    <source>
        <dbReference type="PROSITE" id="PS50893"/>
    </source>
</evidence>
<dbReference type="SMART" id="SM00382">
    <property type="entry name" value="AAA"/>
    <property type="match status" value="1"/>
</dbReference>
<evidence type="ECO:0000256" key="2">
    <source>
        <dbReference type="ARBA" id="ARBA00022448"/>
    </source>
</evidence>
<dbReference type="EMBL" id="DSEU01000059">
    <property type="protein sequence ID" value="HEM67593.1"/>
    <property type="molecule type" value="Genomic_DNA"/>
</dbReference>
<dbReference type="GO" id="GO:0005524">
    <property type="term" value="F:ATP binding"/>
    <property type="evidence" value="ECO:0007669"/>
    <property type="project" value="UniProtKB-KW"/>
</dbReference>
<comment type="similarity">
    <text evidence="1">Belongs to the ABC transporter superfamily.</text>
</comment>
<keyword evidence="4 6" id="KW-0067">ATP-binding</keyword>
<dbReference type="PROSITE" id="PS50893">
    <property type="entry name" value="ABC_TRANSPORTER_2"/>
    <property type="match status" value="1"/>
</dbReference>
<dbReference type="PANTHER" id="PTHR43335:SF4">
    <property type="entry name" value="ABC TRANSPORTER, ATP-BINDING PROTEIN"/>
    <property type="match status" value="1"/>
</dbReference>
<name>A0A7J2U5Q8_9CREN</name>
<dbReference type="AlphaFoldDB" id="A0A7J2U5Q8"/>
<sequence length="306" mass="34485">MTMVEFREVSKKFGKVEALKNISFTIPEKTVTAFLGPNGAGKTTSMKLVMGFLKPTKGVVFVWGEEPWRSEGVRSRIGYLPERPVYPMDIAVENFLNHLAKLKKLSKIDVNRVIRLVGLENLVDRKIGTLSRGYIQRVGIAQSLLGDPELLILDEPTANLDPSARREIIELLKTLHKELKVSMIISSHIIPELQEIANYAVIINSGIALEYGYLNDLWRKYEIEAIFIIKTVDVEAAARILIDKSYVHYVKKVSNSLEVSIDPEHYKSFENLLTELSGLIKNYTFKTASLGDLYEKVVKSGSQESV</sequence>
<evidence type="ECO:0000256" key="4">
    <source>
        <dbReference type="ARBA" id="ARBA00022840"/>
    </source>
</evidence>
<dbReference type="Gene3D" id="3.40.50.300">
    <property type="entry name" value="P-loop containing nucleotide triphosphate hydrolases"/>
    <property type="match status" value="1"/>
</dbReference>
<accession>A0A7J2U5Q8</accession>
<keyword evidence="3" id="KW-0547">Nucleotide-binding</keyword>
<dbReference type="GO" id="GO:0016887">
    <property type="term" value="F:ATP hydrolysis activity"/>
    <property type="evidence" value="ECO:0007669"/>
    <property type="project" value="InterPro"/>
</dbReference>
<evidence type="ECO:0000313" key="6">
    <source>
        <dbReference type="EMBL" id="HEM67593.1"/>
    </source>
</evidence>
<protein>
    <submittedName>
        <fullName evidence="6">ABC transporter ATP-binding protein</fullName>
    </submittedName>
</protein>
<organism evidence="6">
    <name type="scientific">Ignisphaera aggregans</name>
    <dbReference type="NCBI Taxonomy" id="334771"/>
    <lineage>
        <taxon>Archaea</taxon>
        <taxon>Thermoproteota</taxon>
        <taxon>Thermoprotei</taxon>
        <taxon>Desulfurococcales</taxon>
        <taxon>Desulfurococcaceae</taxon>
        <taxon>Ignisphaera</taxon>
    </lineage>
</organism>
<evidence type="ECO:0000256" key="3">
    <source>
        <dbReference type="ARBA" id="ARBA00022741"/>
    </source>
</evidence>
<dbReference type="InterPro" id="IPR027417">
    <property type="entry name" value="P-loop_NTPase"/>
</dbReference>
<dbReference type="InterPro" id="IPR003439">
    <property type="entry name" value="ABC_transporter-like_ATP-bd"/>
</dbReference>
<keyword evidence="2" id="KW-0813">Transport</keyword>
<dbReference type="Pfam" id="PF00005">
    <property type="entry name" value="ABC_tran"/>
    <property type="match status" value="1"/>
</dbReference>
<evidence type="ECO:0000256" key="1">
    <source>
        <dbReference type="ARBA" id="ARBA00005417"/>
    </source>
</evidence>
<feature type="domain" description="ABC transporter" evidence="5">
    <location>
        <begin position="4"/>
        <end position="230"/>
    </location>
</feature>
<reference evidence="6" key="1">
    <citation type="journal article" date="2020" name="mSystems">
        <title>Genome- and Community-Level Interaction Insights into Carbon Utilization and Element Cycling Functions of Hydrothermarchaeota in Hydrothermal Sediment.</title>
        <authorList>
            <person name="Zhou Z."/>
            <person name="Liu Y."/>
            <person name="Xu W."/>
            <person name="Pan J."/>
            <person name="Luo Z.H."/>
            <person name="Li M."/>
        </authorList>
    </citation>
    <scope>NUCLEOTIDE SEQUENCE [LARGE SCALE GENOMIC DNA]</scope>
    <source>
        <strain evidence="6">SpSt-125</strain>
    </source>
</reference>
<proteinExistence type="inferred from homology"/>
<dbReference type="SUPFAM" id="SSF52540">
    <property type="entry name" value="P-loop containing nucleoside triphosphate hydrolases"/>
    <property type="match status" value="1"/>
</dbReference>
<gene>
    <name evidence="6" type="ORF">ENO26_08555</name>
</gene>
<dbReference type="PANTHER" id="PTHR43335">
    <property type="entry name" value="ABC TRANSPORTER, ATP-BINDING PROTEIN"/>
    <property type="match status" value="1"/>
</dbReference>
<dbReference type="InterPro" id="IPR003593">
    <property type="entry name" value="AAA+_ATPase"/>
</dbReference>